<feature type="region of interest" description="Disordered" evidence="3">
    <location>
        <begin position="533"/>
        <end position="567"/>
    </location>
</feature>
<dbReference type="InParanoid" id="F6TYR7"/>
<dbReference type="InterPro" id="IPR041681">
    <property type="entry name" value="PH_9"/>
</dbReference>
<dbReference type="InterPro" id="IPR023394">
    <property type="entry name" value="Sec7_C_sf"/>
</dbReference>
<feature type="region of interest" description="Disordered" evidence="3">
    <location>
        <begin position="461"/>
        <end position="516"/>
    </location>
</feature>
<dbReference type="EMBL" id="EAAA01001414">
    <property type="status" value="NOT_ANNOTATED_CDS"/>
    <property type="molecule type" value="Genomic_DNA"/>
</dbReference>
<dbReference type="PROSITE" id="PS50190">
    <property type="entry name" value="SEC7"/>
    <property type="match status" value="1"/>
</dbReference>
<reference evidence="6" key="4">
    <citation type="submission" date="2025-09" db="UniProtKB">
        <authorList>
            <consortium name="Ensembl"/>
        </authorList>
    </citation>
    <scope>IDENTIFICATION</scope>
</reference>
<feature type="region of interest" description="Disordered" evidence="3">
    <location>
        <begin position="187"/>
        <end position="247"/>
    </location>
</feature>
<evidence type="ECO:0000259" key="5">
    <source>
        <dbReference type="PROSITE" id="PS50190"/>
    </source>
</evidence>
<name>F6TYR7_CIOIN</name>
<dbReference type="Pfam" id="PF15410">
    <property type="entry name" value="PH_9"/>
    <property type="match status" value="1"/>
</dbReference>
<dbReference type="STRING" id="7719.ENSCINP00000010021"/>
<dbReference type="GO" id="GO:0005085">
    <property type="term" value="F:guanyl-nucleotide exchange factor activity"/>
    <property type="evidence" value="ECO:0007669"/>
    <property type="project" value="InterPro"/>
</dbReference>
<evidence type="ECO:0000259" key="4">
    <source>
        <dbReference type="PROSITE" id="PS50003"/>
    </source>
</evidence>
<reference evidence="7" key="1">
    <citation type="journal article" date="2002" name="Science">
        <title>The draft genome of Ciona intestinalis: insights into chordate and vertebrate origins.</title>
        <authorList>
            <person name="Dehal P."/>
            <person name="Satou Y."/>
            <person name="Campbell R.K."/>
            <person name="Chapman J."/>
            <person name="Degnan B."/>
            <person name="De Tomaso A."/>
            <person name="Davidson B."/>
            <person name="Di Gregorio A."/>
            <person name="Gelpke M."/>
            <person name="Goodstein D.M."/>
            <person name="Harafuji N."/>
            <person name="Hastings K.E."/>
            <person name="Ho I."/>
            <person name="Hotta K."/>
            <person name="Huang W."/>
            <person name="Kawashima T."/>
            <person name="Lemaire P."/>
            <person name="Martinez D."/>
            <person name="Meinertzhagen I.A."/>
            <person name="Necula S."/>
            <person name="Nonaka M."/>
            <person name="Putnam N."/>
            <person name="Rash S."/>
            <person name="Saiga H."/>
            <person name="Satake M."/>
            <person name="Terry A."/>
            <person name="Yamada L."/>
            <person name="Wang H.G."/>
            <person name="Awazu S."/>
            <person name="Azumi K."/>
            <person name="Boore J."/>
            <person name="Branno M."/>
            <person name="Chin-Bow S."/>
            <person name="DeSantis R."/>
            <person name="Doyle S."/>
            <person name="Francino P."/>
            <person name="Keys D.N."/>
            <person name="Haga S."/>
            <person name="Hayashi H."/>
            <person name="Hino K."/>
            <person name="Imai K.S."/>
            <person name="Inaba K."/>
            <person name="Kano S."/>
            <person name="Kobayashi K."/>
            <person name="Kobayashi M."/>
            <person name="Lee B.I."/>
            <person name="Makabe K.W."/>
            <person name="Manohar C."/>
            <person name="Matassi G."/>
            <person name="Medina M."/>
            <person name="Mochizuki Y."/>
            <person name="Mount S."/>
            <person name="Morishita T."/>
            <person name="Miura S."/>
            <person name="Nakayama A."/>
            <person name="Nishizaka S."/>
            <person name="Nomoto H."/>
            <person name="Ohta F."/>
            <person name="Oishi K."/>
            <person name="Rigoutsos I."/>
            <person name="Sano M."/>
            <person name="Sasaki A."/>
            <person name="Sasakura Y."/>
            <person name="Shoguchi E."/>
            <person name="Shin-i T."/>
            <person name="Spagnuolo A."/>
            <person name="Stainier D."/>
            <person name="Suzuki M.M."/>
            <person name="Tassy O."/>
            <person name="Takatori N."/>
            <person name="Tokuoka M."/>
            <person name="Yagi K."/>
            <person name="Yoshizaki F."/>
            <person name="Wada S."/>
            <person name="Zhang C."/>
            <person name="Hyatt P.D."/>
            <person name="Larimer F."/>
            <person name="Detter C."/>
            <person name="Doggett N."/>
            <person name="Glavina T."/>
            <person name="Hawkins T."/>
            <person name="Richardson P."/>
            <person name="Lucas S."/>
            <person name="Kohara Y."/>
            <person name="Levine M."/>
            <person name="Satoh N."/>
            <person name="Rokhsar D.S."/>
        </authorList>
    </citation>
    <scope>NUCLEOTIDE SEQUENCE [LARGE SCALE GENOMIC DNA]</scope>
</reference>
<feature type="compositionally biased region" description="Basic and acidic residues" evidence="3">
    <location>
        <begin position="226"/>
        <end position="238"/>
    </location>
</feature>
<feature type="domain" description="PH" evidence="4">
    <location>
        <begin position="248"/>
        <end position="353"/>
    </location>
</feature>
<feature type="compositionally biased region" description="Polar residues" evidence="3">
    <location>
        <begin position="471"/>
        <end position="501"/>
    </location>
</feature>
<dbReference type="Gene3D" id="1.10.1000.11">
    <property type="entry name" value="Arf Nucleotide-binding Site Opener,domain 2"/>
    <property type="match status" value="1"/>
</dbReference>
<dbReference type="GO" id="GO:0032012">
    <property type="term" value="P:regulation of ARF protein signal transduction"/>
    <property type="evidence" value="ECO:0007669"/>
    <property type="project" value="InterPro"/>
</dbReference>
<dbReference type="Proteomes" id="UP000008144">
    <property type="component" value="Chromosome 2"/>
</dbReference>
<organism evidence="6 7">
    <name type="scientific">Ciona intestinalis</name>
    <name type="common">Transparent sea squirt</name>
    <name type="synonym">Ascidia intestinalis</name>
    <dbReference type="NCBI Taxonomy" id="7719"/>
    <lineage>
        <taxon>Eukaryota</taxon>
        <taxon>Metazoa</taxon>
        <taxon>Chordata</taxon>
        <taxon>Tunicata</taxon>
        <taxon>Ascidiacea</taxon>
        <taxon>Phlebobranchia</taxon>
        <taxon>Cionidae</taxon>
        <taxon>Ciona</taxon>
    </lineage>
</organism>
<evidence type="ECO:0000256" key="1">
    <source>
        <dbReference type="ARBA" id="ARBA00004632"/>
    </source>
</evidence>
<feature type="domain" description="SEC7" evidence="5">
    <location>
        <begin position="6"/>
        <end position="171"/>
    </location>
</feature>
<feature type="compositionally biased region" description="Low complexity" evidence="3">
    <location>
        <begin position="533"/>
        <end position="546"/>
    </location>
</feature>
<comment type="subcellular location">
    <subcellularLocation>
        <location evidence="1">Cell projection</location>
        <location evidence="1">Ruffle membrane</location>
    </subcellularLocation>
</comment>
<dbReference type="PANTHER" id="PTHR10663">
    <property type="entry name" value="GUANYL-NUCLEOTIDE EXCHANGE FACTOR"/>
    <property type="match status" value="1"/>
</dbReference>
<dbReference type="InterPro" id="IPR000904">
    <property type="entry name" value="Sec7_dom"/>
</dbReference>
<dbReference type="AlphaFoldDB" id="F6TYR7"/>
<accession>F6TYR7</accession>
<protein>
    <recommendedName>
        <fullName evidence="8">PH domain-containing protein</fullName>
    </recommendedName>
</protein>
<proteinExistence type="predicted"/>
<dbReference type="HOGENOM" id="CLU_481093_0_0_1"/>
<dbReference type="SUPFAM" id="SSF50729">
    <property type="entry name" value="PH domain-like"/>
    <property type="match status" value="1"/>
</dbReference>
<feature type="compositionally biased region" description="Polar residues" evidence="3">
    <location>
        <begin position="558"/>
        <end position="567"/>
    </location>
</feature>
<dbReference type="InterPro" id="IPR001849">
    <property type="entry name" value="PH_domain"/>
</dbReference>
<dbReference type="OMA" id="LEWTINE"/>
<evidence type="ECO:0000313" key="7">
    <source>
        <dbReference type="Proteomes" id="UP000008144"/>
    </source>
</evidence>
<dbReference type="Pfam" id="PF01369">
    <property type="entry name" value="Sec7"/>
    <property type="match status" value="1"/>
</dbReference>
<evidence type="ECO:0000313" key="6">
    <source>
        <dbReference type="Ensembl" id="ENSCINP00000010021.3"/>
    </source>
</evidence>
<dbReference type="PANTHER" id="PTHR10663:SF376">
    <property type="entry name" value="PH AND SEC7 DOMAIN-CONTAINING PROTEIN"/>
    <property type="match status" value="1"/>
</dbReference>
<dbReference type="Ensembl" id="ENSCINT00000010021.3">
    <property type="protein sequence ID" value="ENSCINP00000010021.3"/>
    <property type="gene ID" value="ENSCING00000004847.3"/>
</dbReference>
<dbReference type="FunCoup" id="F6TYR7">
    <property type="interactions" value="2"/>
</dbReference>
<dbReference type="InterPro" id="IPR035999">
    <property type="entry name" value="Sec7_dom_sf"/>
</dbReference>
<reference evidence="6" key="3">
    <citation type="submission" date="2025-08" db="UniProtKB">
        <authorList>
            <consortium name="Ensembl"/>
        </authorList>
    </citation>
    <scope>IDENTIFICATION</scope>
</reference>
<evidence type="ECO:0008006" key="8">
    <source>
        <dbReference type="Google" id="ProtNLM"/>
    </source>
</evidence>
<dbReference type="PROSITE" id="PS50003">
    <property type="entry name" value="PH_DOMAIN"/>
    <property type="match status" value="1"/>
</dbReference>
<dbReference type="InterPro" id="IPR011993">
    <property type="entry name" value="PH-like_dom_sf"/>
</dbReference>
<keyword evidence="2" id="KW-0175">Coiled coil</keyword>
<feature type="coiled-coil region" evidence="2">
    <location>
        <begin position="385"/>
        <end position="415"/>
    </location>
</feature>
<dbReference type="GO" id="GO:0032587">
    <property type="term" value="C:ruffle membrane"/>
    <property type="evidence" value="ECO:0007669"/>
    <property type="project" value="UniProtKB-SubCell"/>
</dbReference>
<dbReference type="SUPFAM" id="SSF48425">
    <property type="entry name" value="Sec7 domain"/>
    <property type="match status" value="1"/>
</dbReference>
<evidence type="ECO:0000256" key="2">
    <source>
        <dbReference type="SAM" id="Coils"/>
    </source>
</evidence>
<keyword evidence="7" id="KW-1185">Reference proteome</keyword>
<feature type="compositionally biased region" description="Polar residues" evidence="3">
    <location>
        <begin position="204"/>
        <end position="217"/>
    </location>
</feature>
<dbReference type="GeneTree" id="ENSGT00940000155061"/>
<dbReference type="SMART" id="SM00222">
    <property type="entry name" value="Sec7"/>
    <property type="match status" value="1"/>
</dbReference>
<dbReference type="SMART" id="SM00233">
    <property type="entry name" value="PH"/>
    <property type="match status" value="1"/>
</dbReference>
<evidence type="ECO:0000256" key="3">
    <source>
        <dbReference type="SAM" id="MobiDB-lite"/>
    </source>
</evidence>
<sequence>MQRKTQRQNIDQDQSDQKMDDLARRLFYLDGYQKNEVMKHLSKKEAYSEKLSMKYMEFLELSNQSLEDGLRLLLKRLALLGETQERERVLSSFSKQFVQRNPTFLRGDLDATHTLVCAIALLNTDLNGVKATGRRRMTCKQFINNLAGMGPDGGNFPTDTLKEIYRSIKKKPLPWCEEKIEIKSRTRSGATARAINKSAAPKSASVSRSQSMNQPTRSHVRPLPVSREDSGVLRRELGGGRNSKTKTLPRKQGVLWRKAVVESDGNKTAKRKRKWKLYIVALQGLELQVVKKDSVSSQISLHHCVAEVEENQNATKRRHVFRITLADTSVALYQTNSLDEQKQWVDCINRNTALLSAAPLSAGVGSQYRFQKPLHPSHSSTLPVHKQLQDQQERLKSLYADLEELRNEKIDKNRSDSEKKYREDKETYLVWEIRKYELYTNTLEGLMDSTQQRFNELQKVVEEDEPPDSHSLLSVSPSEPGSYFPSVTENCESGNLSSSSDAQHHPRSPLSPASSLPNLIPMSVHRFPVLDVSSSLRNSSSASSGSYEPDPTIKITPPTEQQASANS</sequence>
<dbReference type="Gene3D" id="2.30.29.30">
    <property type="entry name" value="Pleckstrin-homology domain (PH domain)/Phosphotyrosine-binding domain (PTB)"/>
    <property type="match status" value="1"/>
</dbReference>
<reference evidence="6" key="2">
    <citation type="journal article" date="2008" name="Genome Biol.">
        <title>Improved genome assembly and evidence-based global gene model set for the chordate Ciona intestinalis: new insight into intron and operon populations.</title>
        <authorList>
            <person name="Satou Y."/>
            <person name="Mineta K."/>
            <person name="Ogasawara M."/>
            <person name="Sasakura Y."/>
            <person name="Shoguchi E."/>
            <person name="Ueno K."/>
            <person name="Yamada L."/>
            <person name="Matsumoto J."/>
            <person name="Wasserscheid J."/>
            <person name="Dewar K."/>
            <person name="Wiley G.B."/>
            <person name="Macmil S.L."/>
            <person name="Roe B.A."/>
            <person name="Zeller R.W."/>
            <person name="Hastings K.E."/>
            <person name="Lemaire P."/>
            <person name="Lindquist E."/>
            <person name="Endo T."/>
            <person name="Hotta K."/>
            <person name="Inaba K."/>
        </authorList>
    </citation>
    <scope>NUCLEOTIDE SEQUENCE [LARGE SCALE GENOMIC DNA]</scope>
    <source>
        <strain evidence="6">wild type</strain>
    </source>
</reference>